<dbReference type="AlphaFoldDB" id="A0AA90QV59"/>
<evidence type="ECO:0000313" key="3">
    <source>
        <dbReference type="Proteomes" id="UP001178888"/>
    </source>
</evidence>
<accession>A0AA90QV59</accession>
<dbReference type="EMBL" id="JAVGVR010000001">
    <property type="protein sequence ID" value="MDQ6598997.1"/>
    <property type="molecule type" value="Genomic_DNA"/>
</dbReference>
<keyword evidence="1" id="KW-0175">Coiled coil</keyword>
<evidence type="ECO:0000313" key="2">
    <source>
        <dbReference type="EMBL" id="MDQ6598997.1"/>
    </source>
</evidence>
<evidence type="ECO:0000256" key="1">
    <source>
        <dbReference type="SAM" id="Coils"/>
    </source>
</evidence>
<dbReference type="Proteomes" id="UP001178888">
    <property type="component" value="Unassembled WGS sequence"/>
</dbReference>
<protein>
    <submittedName>
        <fullName evidence="2">Uncharacterized protein</fullName>
    </submittedName>
</protein>
<comment type="caution">
    <text evidence="2">The sequence shown here is derived from an EMBL/GenBank/DDBJ whole genome shotgun (WGS) entry which is preliminary data.</text>
</comment>
<feature type="coiled-coil region" evidence="1">
    <location>
        <begin position="4"/>
        <end position="38"/>
    </location>
</feature>
<gene>
    <name evidence="2" type="ORF">RCG21_22060</name>
</gene>
<organism evidence="2 3">
    <name type="scientific">Bacillus salipaludis</name>
    <dbReference type="NCBI Taxonomy" id="2547811"/>
    <lineage>
        <taxon>Bacteria</taxon>
        <taxon>Bacillati</taxon>
        <taxon>Bacillota</taxon>
        <taxon>Bacilli</taxon>
        <taxon>Bacillales</taxon>
        <taxon>Bacillaceae</taxon>
        <taxon>Bacillus</taxon>
    </lineage>
</organism>
<keyword evidence="3" id="KW-1185">Reference proteome</keyword>
<name>A0AA90QV59_9BACI</name>
<dbReference type="RefSeq" id="WP_268884133.1">
    <property type="nucleotide sequence ID" value="NZ_JAVGVR010000001.1"/>
</dbReference>
<reference evidence="2" key="1">
    <citation type="submission" date="2023-08" db="EMBL/GenBank/DDBJ databases">
        <title>Nitrogen cycling bacteria in agricultural field soils.</title>
        <authorList>
            <person name="Jang J."/>
        </authorList>
    </citation>
    <scope>NUCLEOTIDE SEQUENCE</scope>
    <source>
        <strain evidence="2">PS3-36</strain>
    </source>
</reference>
<sequence length="42" mass="5177">MSKSEELKQELQVLTSRRERMQKNLYEVEKRINEIVNELKKQ</sequence>
<proteinExistence type="predicted"/>